<organism evidence="1 2">
    <name type="scientific">Mesorhizobium plurifarium</name>
    <dbReference type="NCBI Taxonomy" id="69974"/>
    <lineage>
        <taxon>Bacteria</taxon>
        <taxon>Pseudomonadati</taxon>
        <taxon>Pseudomonadota</taxon>
        <taxon>Alphaproteobacteria</taxon>
        <taxon>Hyphomicrobiales</taxon>
        <taxon>Phyllobacteriaceae</taxon>
        <taxon>Mesorhizobium</taxon>
    </lineage>
</organism>
<dbReference type="EMBL" id="CCNE01000024">
    <property type="protein sequence ID" value="CDX60012.1"/>
    <property type="molecule type" value="Genomic_DNA"/>
</dbReference>
<reference evidence="1 2" key="1">
    <citation type="submission" date="2014-08" db="EMBL/GenBank/DDBJ databases">
        <authorList>
            <person name="Moulin Lionel"/>
        </authorList>
    </citation>
    <scope>NUCLEOTIDE SEQUENCE [LARGE SCALE GENOMIC DNA]</scope>
</reference>
<protein>
    <submittedName>
        <fullName evidence="1">Uncharacterized protein</fullName>
    </submittedName>
</protein>
<sequence>MKLARKALGVLSNVVGNDYNDGVISLFNKLIIEGFAERIIEHVLSPTTQYEELKLLFLARYKEEFKKTSVDGDVLFDALLQASEHVALSAFQEPNL</sequence>
<accession>A0A090G9S8</accession>
<proteinExistence type="predicted"/>
<evidence type="ECO:0000313" key="2">
    <source>
        <dbReference type="Proteomes" id="UP000046122"/>
    </source>
</evidence>
<gene>
    <name evidence="1" type="ORF">MPL3365_300020</name>
</gene>
<dbReference type="Proteomes" id="UP000046122">
    <property type="component" value="Unassembled WGS sequence"/>
</dbReference>
<name>A0A090G9S8_MESPL</name>
<dbReference type="AlphaFoldDB" id="A0A090G9S8"/>
<evidence type="ECO:0000313" key="1">
    <source>
        <dbReference type="EMBL" id="CDX60012.1"/>
    </source>
</evidence>